<reference evidence="2 4" key="2">
    <citation type="journal article" date="2013" name="Nature">
        <title>Insights into bilaterian evolution from three spiralian genomes.</title>
        <authorList>
            <person name="Simakov O."/>
            <person name="Marletaz F."/>
            <person name="Cho S.J."/>
            <person name="Edsinger-Gonzales E."/>
            <person name="Havlak P."/>
            <person name="Hellsten U."/>
            <person name="Kuo D.H."/>
            <person name="Larsson T."/>
            <person name="Lv J."/>
            <person name="Arendt D."/>
            <person name="Savage R."/>
            <person name="Osoegawa K."/>
            <person name="de Jong P."/>
            <person name="Grimwood J."/>
            <person name="Chapman J.A."/>
            <person name="Shapiro H."/>
            <person name="Aerts A."/>
            <person name="Otillar R.P."/>
            <person name="Terry A.Y."/>
            <person name="Boore J.L."/>
            <person name="Grigoriev I.V."/>
            <person name="Lindberg D.R."/>
            <person name="Seaver E.C."/>
            <person name="Weisblat D.A."/>
            <person name="Putnam N.H."/>
            <person name="Rokhsar D.S."/>
        </authorList>
    </citation>
    <scope>NUCLEOTIDE SEQUENCE</scope>
    <source>
        <strain evidence="2 4">I ESC-2004</strain>
    </source>
</reference>
<name>R7VHL5_CAPTE</name>
<evidence type="ECO:0000313" key="2">
    <source>
        <dbReference type="EMBL" id="ELU15786.1"/>
    </source>
</evidence>
<dbReference type="InterPro" id="IPR033438">
    <property type="entry name" value="MOLO1"/>
</dbReference>
<keyword evidence="4" id="KW-1185">Reference proteome</keyword>
<evidence type="ECO:0008006" key="5">
    <source>
        <dbReference type="Google" id="ProtNLM"/>
    </source>
</evidence>
<sequence>MRMCVEGYVVIVIELVCCCHGANLTTEPTTGSPVYTPLDWDIPEEWKPEQVPNPRYDVHKCGRRGLKSWVCDPNGILSNVEANYLDKQIELLREHTGSCHCVEQRKCPYYEDDYGGWQASVAIIRKLYIPYL</sequence>
<dbReference type="HOGENOM" id="CLU_1919033_0_0_1"/>
<reference evidence="3" key="3">
    <citation type="submission" date="2015-06" db="UniProtKB">
        <authorList>
            <consortium name="EnsemblMetazoa"/>
        </authorList>
    </citation>
    <scope>IDENTIFICATION</scope>
</reference>
<dbReference type="EMBL" id="KB293570">
    <property type="protein sequence ID" value="ELU15786.1"/>
    <property type="molecule type" value="Genomic_DNA"/>
</dbReference>
<organism evidence="2">
    <name type="scientific">Capitella teleta</name>
    <name type="common">Polychaete worm</name>
    <dbReference type="NCBI Taxonomy" id="283909"/>
    <lineage>
        <taxon>Eukaryota</taxon>
        <taxon>Metazoa</taxon>
        <taxon>Spiralia</taxon>
        <taxon>Lophotrochozoa</taxon>
        <taxon>Annelida</taxon>
        <taxon>Polychaeta</taxon>
        <taxon>Sedentaria</taxon>
        <taxon>Scolecida</taxon>
        <taxon>Capitellidae</taxon>
        <taxon>Capitella</taxon>
    </lineage>
</organism>
<evidence type="ECO:0000313" key="3">
    <source>
        <dbReference type="EnsemblMetazoa" id="CapteP185505"/>
    </source>
</evidence>
<protein>
    <recommendedName>
        <fullName evidence="5">Spaetzle domain-containing protein</fullName>
    </recommendedName>
</protein>
<dbReference type="Pfam" id="PF17175">
    <property type="entry name" value="MOLO1"/>
    <property type="match status" value="1"/>
</dbReference>
<proteinExistence type="predicted"/>
<dbReference type="Proteomes" id="UP000014760">
    <property type="component" value="Unassembled WGS sequence"/>
</dbReference>
<feature type="signal peptide" evidence="1">
    <location>
        <begin position="1"/>
        <end position="21"/>
    </location>
</feature>
<dbReference type="OrthoDB" id="8062037at2759"/>
<feature type="chain" id="PRO_5008789056" description="Spaetzle domain-containing protein" evidence="1">
    <location>
        <begin position="22"/>
        <end position="132"/>
    </location>
</feature>
<dbReference type="PANTHER" id="PTHR33748:SF5">
    <property type="entry name" value="GROUND-LIKE DOMAIN-CONTAINING PROTEIN"/>
    <property type="match status" value="1"/>
</dbReference>
<dbReference type="EnsemblMetazoa" id="CapteT185505">
    <property type="protein sequence ID" value="CapteP185505"/>
    <property type="gene ID" value="CapteG185505"/>
</dbReference>
<dbReference type="EMBL" id="AMQN01017837">
    <property type="status" value="NOT_ANNOTATED_CDS"/>
    <property type="molecule type" value="Genomic_DNA"/>
</dbReference>
<keyword evidence="1" id="KW-0732">Signal</keyword>
<dbReference type="PANTHER" id="PTHR33748">
    <property type="entry name" value="PROTEIN CBG04600"/>
    <property type="match status" value="1"/>
</dbReference>
<dbReference type="AlphaFoldDB" id="R7VHL5"/>
<dbReference type="GO" id="GO:0005892">
    <property type="term" value="C:acetylcholine-gated channel complex"/>
    <property type="evidence" value="ECO:0007669"/>
    <property type="project" value="InterPro"/>
</dbReference>
<reference evidence="4" key="1">
    <citation type="submission" date="2012-12" db="EMBL/GenBank/DDBJ databases">
        <authorList>
            <person name="Hellsten U."/>
            <person name="Grimwood J."/>
            <person name="Chapman J.A."/>
            <person name="Shapiro H."/>
            <person name="Aerts A."/>
            <person name="Otillar R.P."/>
            <person name="Terry A.Y."/>
            <person name="Boore J.L."/>
            <person name="Simakov O."/>
            <person name="Marletaz F."/>
            <person name="Cho S.-J."/>
            <person name="Edsinger-Gonzales E."/>
            <person name="Havlak P."/>
            <person name="Kuo D.-H."/>
            <person name="Larsson T."/>
            <person name="Lv J."/>
            <person name="Arendt D."/>
            <person name="Savage R."/>
            <person name="Osoegawa K."/>
            <person name="de Jong P."/>
            <person name="Lindberg D.R."/>
            <person name="Seaver E.C."/>
            <person name="Weisblat D.A."/>
            <person name="Putnam N.H."/>
            <person name="Grigoriev I.V."/>
            <person name="Rokhsar D.S."/>
        </authorList>
    </citation>
    <scope>NUCLEOTIDE SEQUENCE</scope>
    <source>
        <strain evidence="4">I ESC-2004</strain>
    </source>
</reference>
<accession>R7VHL5</accession>
<evidence type="ECO:0000256" key="1">
    <source>
        <dbReference type="SAM" id="SignalP"/>
    </source>
</evidence>
<evidence type="ECO:0000313" key="4">
    <source>
        <dbReference type="Proteomes" id="UP000014760"/>
    </source>
</evidence>
<gene>
    <name evidence="2" type="ORF">CAPTEDRAFT_185505</name>
</gene>